<evidence type="ECO:0000256" key="2">
    <source>
        <dbReference type="SAM" id="MobiDB-lite"/>
    </source>
</evidence>
<feature type="compositionally biased region" description="Basic and acidic residues" evidence="2">
    <location>
        <begin position="887"/>
        <end position="897"/>
    </location>
</feature>
<proteinExistence type="predicted"/>
<evidence type="ECO:0000256" key="1">
    <source>
        <dbReference type="SAM" id="Coils"/>
    </source>
</evidence>
<dbReference type="PANTHER" id="PTHR41259">
    <property type="entry name" value="DOUBLE-STRAND BREAK REPAIR RAD50 ATPASE, PUTATIVE-RELATED"/>
    <property type="match status" value="1"/>
</dbReference>
<organism evidence="4 5">
    <name type="scientific">Actinomycetospora aeridis</name>
    <dbReference type="NCBI Taxonomy" id="3129231"/>
    <lineage>
        <taxon>Bacteria</taxon>
        <taxon>Bacillati</taxon>
        <taxon>Actinomycetota</taxon>
        <taxon>Actinomycetes</taxon>
        <taxon>Pseudonocardiales</taxon>
        <taxon>Pseudonocardiaceae</taxon>
        <taxon>Actinomycetospora</taxon>
    </lineage>
</organism>
<accession>A0ABU8NDI0</accession>
<feature type="region of interest" description="Disordered" evidence="2">
    <location>
        <begin position="319"/>
        <end position="351"/>
    </location>
</feature>
<comment type="caution">
    <text evidence="4">The sequence shown here is derived from an EMBL/GenBank/DDBJ whole genome shotgun (WGS) entry which is preliminary data.</text>
</comment>
<evidence type="ECO:0000313" key="4">
    <source>
        <dbReference type="EMBL" id="MEJ2889726.1"/>
    </source>
</evidence>
<dbReference type="Proteomes" id="UP001370100">
    <property type="component" value="Unassembled WGS sequence"/>
</dbReference>
<keyword evidence="1" id="KW-0175">Coiled coil</keyword>
<feature type="domain" description="YhaN AAA" evidence="3">
    <location>
        <begin position="1"/>
        <end position="164"/>
    </location>
</feature>
<name>A0ABU8NDI0_9PSEU</name>
<dbReference type="InterPro" id="IPR038734">
    <property type="entry name" value="YhaN_AAA"/>
</dbReference>
<dbReference type="Pfam" id="PF13514">
    <property type="entry name" value="AAA_27"/>
    <property type="match status" value="1"/>
</dbReference>
<keyword evidence="5" id="KW-1185">Reference proteome</keyword>
<reference evidence="4 5" key="1">
    <citation type="submission" date="2024-03" db="EMBL/GenBank/DDBJ databases">
        <title>Actinomycetospora sp. OC33-EN06, a novel actinomycete isolated from wild orchid (Aerides multiflora).</title>
        <authorList>
            <person name="Suriyachadkun C."/>
        </authorList>
    </citation>
    <scope>NUCLEOTIDE SEQUENCE [LARGE SCALE GENOMIC DNA]</scope>
    <source>
        <strain evidence="4 5">OC33-EN06</strain>
    </source>
</reference>
<dbReference type="PANTHER" id="PTHR41259:SF1">
    <property type="entry name" value="DOUBLE-STRAND BREAK REPAIR RAD50 ATPASE, PUTATIVE-RELATED"/>
    <property type="match status" value="1"/>
</dbReference>
<gene>
    <name evidence="4" type="ORF">WCD41_24910</name>
</gene>
<dbReference type="SUPFAM" id="SSF52540">
    <property type="entry name" value="P-loop containing nucleoside triphosphate hydrolases"/>
    <property type="match status" value="1"/>
</dbReference>
<evidence type="ECO:0000313" key="5">
    <source>
        <dbReference type="Proteomes" id="UP001370100"/>
    </source>
</evidence>
<dbReference type="Gene3D" id="3.40.50.300">
    <property type="entry name" value="P-loop containing nucleotide triphosphate hydrolases"/>
    <property type="match status" value="2"/>
</dbReference>
<dbReference type="EMBL" id="JBBEGL010000008">
    <property type="protein sequence ID" value="MEJ2889726.1"/>
    <property type="molecule type" value="Genomic_DNA"/>
</dbReference>
<feature type="region of interest" description="Disordered" evidence="2">
    <location>
        <begin position="885"/>
        <end position="923"/>
    </location>
</feature>
<feature type="coiled-coil region" evidence="1">
    <location>
        <begin position="209"/>
        <end position="291"/>
    </location>
</feature>
<protein>
    <submittedName>
        <fullName evidence="4">AAA family ATPase</fullName>
    </submittedName>
</protein>
<dbReference type="InterPro" id="IPR027417">
    <property type="entry name" value="P-loop_NTPase"/>
</dbReference>
<dbReference type="RefSeq" id="WP_337717583.1">
    <property type="nucleotide sequence ID" value="NZ_JBBEGL010000008.1"/>
</dbReference>
<sequence>MRLHRIRLRDFRGVHDREVTLAERGVTVLQGDNEVGKTSTVAALDLLFDAADSSRRAEIRAAQPSGVDAGPEVEAEVSTGPYRFVYRKRWLRRPRTELTVLAPSSEQLTGAEAHARVSAILDETMDRVLWRGLRVEQHTAVGQADLGGQDALTRALDRAASGAVGAASSPRPDPSVDDGLVERAVEELRRYRTPGGRATGELRLAEVRRSAAEAEHERCRTALEAVERDVAVRDRLDADVATVRARRRAHAAEVAELEDRWSGLQSRLREVETARSRAVLARERADSARERRASRDALVAALGADADVVTRAAEALAAHEGEHAAARDERDARRAADTAARNEAGAARRRADDAARAVSAARDRAELADLADRLQRAEVARTGLAAAGRVLAATALDADDLAGLEDLARDLVRAEAARDAAAARLELTAPAGLTVLVDGTEVTLGAGETRTLPVAGSRALSVPGVLDVRVRPGLDEAGRDDAVRERQQALAERCEELGVAGVEDARVARREADDAERRAEEHRAALARELAGHGDATALRAAHDAIRDRLGEDIPEGDADVPALRTAADAARDAADQAARAADEAAAACRAAEDAVRDADTRAAVLAERAADARHAHARRAEELRAARAAEADADLADAEGERLARARDAEREHEALAAALADDDPDTVEARVVNARAVDERLGGEAVRLEREHAETTGRLQAAGLEGWHDQEAAAAAELEVAVREHDAVARRSAAAQRLHDTLARHRERVRRSYVAPFRAQVERLARIVFGSSLSLEIDEDLRITHRTLDGTTVAFGALSSGAQEQLGLCARLACAALVDPADGVPVVIDDALGHTDPERLARLGAVFTAATAADGAAQVIVLTCTPERYHGIGAATVVPLAPSRRPGEHAREREAPAAVVEDTPARTPGTVVDLPRAPRAG</sequence>
<evidence type="ECO:0000259" key="3">
    <source>
        <dbReference type="Pfam" id="PF13514"/>
    </source>
</evidence>
<feature type="compositionally biased region" description="Basic and acidic residues" evidence="2">
    <location>
        <begin position="319"/>
        <end position="336"/>
    </location>
</feature>